<dbReference type="EMBL" id="VRLW01000001">
    <property type="protein sequence ID" value="KAA1257517.1"/>
    <property type="molecule type" value="Genomic_DNA"/>
</dbReference>
<organism evidence="1 3">
    <name type="scientific">Rubripirellula obstinata</name>
    <dbReference type="NCBI Taxonomy" id="406547"/>
    <lineage>
        <taxon>Bacteria</taxon>
        <taxon>Pseudomonadati</taxon>
        <taxon>Planctomycetota</taxon>
        <taxon>Planctomycetia</taxon>
        <taxon>Pirellulales</taxon>
        <taxon>Pirellulaceae</taxon>
        <taxon>Rubripirellula</taxon>
    </lineage>
</organism>
<reference evidence="1 3" key="1">
    <citation type="submission" date="2019-08" db="EMBL/GenBank/DDBJ databases">
        <title>Deep-cultivation of Planctomycetes and their phenomic and genomic characterization uncovers novel biology.</title>
        <authorList>
            <person name="Wiegand S."/>
            <person name="Jogler M."/>
            <person name="Boedeker C."/>
            <person name="Pinto D."/>
            <person name="Vollmers J."/>
            <person name="Rivas-Marin E."/>
            <person name="Kohn T."/>
            <person name="Peeters S.H."/>
            <person name="Heuer A."/>
            <person name="Rast P."/>
            <person name="Oberbeckmann S."/>
            <person name="Bunk B."/>
            <person name="Jeske O."/>
            <person name="Meyerdierks A."/>
            <person name="Storesund J.E."/>
            <person name="Kallscheuer N."/>
            <person name="Luecker S."/>
            <person name="Lage O.M."/>
            <person name="Pohl T."/>
            <person name="Merkel B.J."/>
            <person name="Hornburger P."/>
            <person name="Mueller R.-W."/>
            <person name="Bruemmer F."/>
            <person name="Labrenz M."/>
            <person name="Spormann A.M."/>
            <person name="Op Den Camp H."/>
            <person name="Overmann J."/>
            <person name="Amann R."/>
            <person name="Jetten M.S.M."/>
            <person name="Mascher T."/>
            <person name="Medema M.H."/>
            <person name="Devos D.P."/>
            <person name="Kaster A.-K."/>
            <person name="Ovreas L."/>
            <person name="Rohde M."/>
            <person name="Galperin M.Y."/>
            <person name="Jogler C."/>
        </authorList>
    </citation>
    <scope>NUCLEOTIDE SEQUENCE [LARGE SCALE GENOMIC DNA]</scope>
    <source>
        <strain evidence="1 3">LF1</strain>
    </source>
</reference>
<dbReference type="EMBL" id="VRLW01000024">
    <property type="protein sequence ID" value="KAA1256793.1"/>
    <property type="molecule type" value="Genomic_DNA"/>
</dbReference>
<keyword evidence="3" id="KW-1185">Reference proteome</keyword>
<dbReference type="AlphaFoldDB" id="A0A5B1CB97"/>
<dbReference type="Proteomes" id="UP000322699">
    <property type="component" value="Unassembled WGS sequence"/>
</dbReference>
<evidence type="ECO:0000313" key="3">
    <source>
        <dbReference type="Proteomes" id="UP000322699"/>
    </source>
</evidence>
<gene>
    <name evidence="2" type="ORF">LF1_00040</name>
    <name evidence="1" type="ORF">LF1_59210</name>
</gene>
<protein>
    <submittedName>
        <fullName evidence="1">Uncharacterized protein</fullName>
    </submittedName>
</protein>
<evidence type="ECO:0000313" key="1">
    <source>
        <dbReference type="EMBL" id="KAA1256793.1"/>
    </source>
</evidence>
<evidence type="ECO:0000313" key="2">
    <source>
        <dbReference type="EMBL" id="KAA1257517.1"/>
    </source>
</evidence>
<proteinExistence type="predicted"/>
<name>A0A5B1CB97_9BACT</name>
<comment type="caution">
    <text evidence="1">The sequence shown here is derived from an EMBL/GenBank/DDBJ whole genome shotgun (WGS) entry which is preliminary data.</text>
</comment>
<sequence length="47" mass="5265">MTRSKTWKSEQSVDRGITFASAVRIAIAFTTDTRVNLNPTPFAVELH</sequence>
<accession>A0A5B1CB97</accession>